<dbReference type="PANTHER" id="PTHR33332">
    <property type="entry name" value="REVERSE TRANSCRIPTASE DOMAIN-CONTAINING PROTEIN"/>
    <property type="match status" value="1"/>
</dbReference>
<feature type="domain" description="Reverse transcriptase" evidence="1">
    <location>
        <begin position="4"/>
        <end position="286"/>
    </location>
</feature>
<reference evidence="2" key="1">
    <citation type="submission" date="2015-11" db="EMBL/GenBank/DDBJ databases">
        <title>De novo transcriptome assembly of four potential Pierce s Disease insect vectors from Arizona vineyards.</title>
        <authorList>
            <person name="Tassone E.E."/>
        </authorList>
    </citation>
    <scope>NUCLEOTIDE SEQUENCE</scope>
</reference>
<dbReference type="PROSITE" id="PS50878">
    <property type="entry name" value="RT_POL"/>
    <property type="match status" value="1"/>
</dbReference>
<dbReference type="CDD" id="cd01650">
    <property type="entry name" value="RT_nLTR_like"/>
    <property type="match status" value="1"/>
</dbReference>
<protein>
    <recommendedName>
        <fullName evidence="1">Reverse transcriptase domain-containing protein</fullName>
    </recommendedName>
</protein>
<dbReference type="Pfam" id="PF00078">
    <property type="entry name" value="RVT_1"/>
    <property type="match status" value="1"/>
</dbReference>
<evidence type="ECO:0000313" key="2">
    <source>
        <dbReference type="EMBL" id="JAT19700.1"/>
    </source>
</evidence>
<evidence type="ECO:0000259" key="1">
    <source>
        <dbReference type="PROSITE" id="PS50878"/>
    </source>
</evidence>
<dbReference type="AlphaFoldDB" id="A0A1B6L7P7"/>
<gene>
    <name evidence="2" type="ORF">g.17963</name>
</gene>
<accession>A0A1B6L7P7</accession>
<name>A0A1B6L7P7_9HEMI</name>
<dbReference type="SUPFAM" id="SSF56672">
    <property type="entry name" value="DNA/RNA polymerases"/>
    <property type="match status" value="1"/>
</dbReference>
<dbReference type="InterPro" id="IPR043502">
    <property type="entry name" value="DNA/RNA_pol_sf"/>
</dbReference>
<dbReference type="EMBL" id="GEBQ01020277">
    <property type="protein sequence ID" value="JAT19700.1"/>
    <property type="molecule type" value="Transcribed_RNA"/>
</dbReference>
<proteinExistence type="predicted"/>
<organism evidence="2">
    <name type="scientific">Graphocephala atropunctata</name>
    <dbReference type="NCBI Taxonomy" id="36148"/>
    <lineage>
        <taxon>Eukaryota</taxon>
        <taxon>Metazoa</taxon>
        <taxon>Ecdysozoa</taxon>
        <taxon>Arthropoda</taxon>
        <taxon>Hexapoda</taxon>
        <taxon>Insecta</taxon>
        <taxon>Pterygota</taxon>
        <taxon>Neoptera</taxon>
        <taxon>Paraneoptera</taxon>
        <taxon>Hemiptera</taxon>
        <taxon>Auchenorrhyncha</taxon>
        <taxon>Membracoidea</taxon>
        <taxon>Cicadellidae</taxon>
        <taxon>Cicadellinae</taxon>
        <taxon>Cicadellini</taxon>
        <taxon>Graphocephala</taxon>
    </lineage>
</organism>
<sequence length="475" mass="55842">MFKKSLEQGRMPDEFKMATVVPIFKAGDKSEVSSYRPISVISVIAKIFETIIKNKILDFFTQRSLFSCNQYGFIPGRGIDLAIEKHVSSIVNASDNYKYTVAVYLDFQKAFDVLDINVLLNKFEQYGFGGLALLWLKSFCMGRKPIVKINNVISNPLELYFGTAQGGVLGPIMFLVYINDLLDLDIYSTVFAYADDTALVCSAYNKQTLQFKIRKDLDKVSQWLSTNRLLINSSKSKSIIFYDYHLTNEYLQKEFNLMCHKHQCIYDCTCSNIEVVDYVKYLGMYIDKRLKWDHHINFLSSKLRKVNYVLYHLKGFVGSDKLMNVYISWFESLMRFGIIHYGGAYNYCLNSVIMNQRHAIRTIYSLKRMDRMSYLFREKNILTFEQLHKYSIILYVAKFIYQFEFREINRITRSSQQIHLKVPFLTKESSRHQFCYLGPRIYNDFLKWCGDRIIFEKKPKVKMKALEYLKNMPVD</sequence>
<dbReference type="InterPro" id="IPR000477">
    <property type="entry name" value="RT_dom"/>
</dbReference>
<dbReference type="GO" id="GO:0071897">
    <property type="term" value="P:DNA biosynthetic process"/>
    <property type="evidence" value="ECO:0007669"/>
    <property type="project" value="UniProtKB-ARBA"/>
</dbReference>